<sequence length="466" mass="49446">MRTLPPAARGYIAVVLLVASLCAAPAFDGRTPWVTVAVLAVLYAACEIGLPPAGRGTLAAAGRDPGRDAPAGIGSFYPVLLAAALMLPPSAAALVALPGSLAGRVGQSPRWLRRCWRAGQLGVATFAAGHAQRLLGGERALNGLDFPYLLLPAAAAALTFCVVATTLVGGVLVTAERCPPRAAWGTPLLSSLAPHLTYGMVGLMMAALWRGSYGAFAAVLVLLPMYIACWVFAQVHREHTAHRATVRALVQAVEIKDRYTRGHSERVGRASVFIAREIGMAEDRVDALRFAGILHDIGKIGVPTRLLRKDGPLTPEERRVIELHPEYGHEVVRGIAFLGEARAAILHHHERIDGSGYPFGLTGDQIPEFARVVAVADAFDAMTSTRSYRRARGVDEALAELRRCAGTQFDPAMVSGLISALDRHVWTPTATADVPDMPTPGTAEPALPLPRPAGRTTTAAAPDRRP</sequence>
<dbReference type="PROSITE" id="PS51831">
    <property type="entry name" value="HD"/>
    <property type="match status" value="1"/>
</dbReference>
<evidence type="ECO:0000313" key="6">
    <source>
        <dbReference type="Proteomes" id="UP001614394"/>
    </source>
</evidence>
<keyword evidence="2" id="KW-0812">Transmembrane</keyword>
<protein>
    <submittedName>
        <fullName evidence="5">HD-GYP domain-containing protein</fullName>
        <ecNumber evidence="5">3.1.4.-</ecNumber>
    </submittedName>
</protein>
<reference evidence="5 6" key="1">
    <citation type="submission" date="2024-10" db="EMBL/GenBank/DDBJ databases">
        <title>The Natural Products Discovery Center: Release of the First 8490 Sequenced Strains for Exploring Actinobacteria Biosynthetic Diversity.</title>
        <authorList>
            <person name="Kalkreuter E."/>
            <person name="Kautsar S.A."/>
            <person name="Yang D."/>
            <person name="Bader C.D."/>
            <person name="Teijaro C.N."/>
            <person name="Fluegel L."/>
            <person name="Davis C.M."/>
            <person name="Simpson J.R."/>
            <person name="Lauterbach L."/>
            <person name="Steele A.D."/>
            <person name="Gui C."/>
            <person name="Meng S."/>
            <person name="Li G."/>
            <person name="Viehrig K."/>
            <person name="Ye F."/>
            <person name="Su P."/>
            <person name="Kiefer A.F."/>
            <person name="Nichols A."/>
            <person name="Cepeda A.J."/>
            <person name="Yan W."/>
            <person name="Fan B."/>
            <person name="Jiang Y."/>
            <person name="Adhikari A."/>
            <person name="Zheng C.-J."/>
            <person name="Schuster L."/>
            <person name="Cowan T.M."/>
            <person name="Smanski M.J."/>
            <person name="Chevrette M.G."/>
            <person name="De Carvalho L.P.S."/>
            <person name="Shen B."/>
        </authorList>
    </citation>
    <scope>NUCLEOTIDE SEQUENCE [LARGE SCALE GENOMIC DNA]</scope>
    <source>
        <strain evidence="5 6">NPDC053399</strain>
    </source>
</reference>
<feature type="transmembrane region" description="Helical" evidence="2">
    <location>
        <begin position="149"/>
        <end position="175"/>
    </location>
</feature>
<dbReference type="RefSeq" id="WP_399644796.1">
    <property type="nucleotide sequence ID" value="NZ_JBITYG010000001.1"/>
</dbReference>
<feature type="domain" description="HD-GYP" evidence="4">
    <location>
        <begin position="238"/>
        <end position="433"/>
    </location>
</feature>
<keyword evidence="5" id="KW-0378">Hydrolase</keyword>
<feature type="transmembrane region" description="Helical" evidence="2">
    <location>
        <begin position="33"/>
        <end position="54"/>
    </location>
</feature>
<dbReference type="InterPro" id="IPR052020">
    <property type="entry name" value="Cyclic_di-GMP/3'3'-cGAMP_PDE"/>
</dbReference>
<dbReference type="Pfam" id="PF13487">
    <property type="entry name" value="HD_5"/>
    <property type="match status" value="1"/>
</dbReference>
<dbReference type="Gene3D" id="1.10.3210.10">
    <property type="entry name" value="Hypothetical protein af1432"/>
    <property type="match status" value="1"/>
</dbReference>
<dbReference type="EMBL" id="JBITYG010000001">
    <property type="protein sequence ID" value="MFI9099372.1"/>
    <property type="molecule type" value="Genomic_DNA"/>
</dbReference>
<keyword evidence="2" id="KW-0472">Membrane</keyword>
<keyword evidence="2" id="KW-1133">Transmembrane helix</keyword>
<dbReference type="SMART" id="SM00471">
    <property type="entry name" value="HDc"/>
    <property type="match status" value="1"/>
</dbReference>
<proteinExistence type="predicted"/>
<dbReference type="CDD" id="cd00077">
    <property type="entry name" value="HDc"/>
    <property type="match status" value="1"/>
</dbReference>
<accession>A0ABW8C0G8</accession>
<comment type="caution">
    <text evidence="5">The sequence shown here is derived from an EMBL/GenBank/DDBJ whole genome shotgun (WGS) entry which is preliminary data.</text>
</comment>
<dbReference type="GO" id="GO:0016787">
    <property type="term" value="F:hydrolase activity"/>
    <property type="evidence" value="ECO:0007669"/>
    <property type="project" value="UniProtKB-KW"/>
</dbReference>
<evidence type="ECO:0000256" key="2">
    <source>
        <dbReference type="SAM" id="Phobius"/>
    </source>
</evidence>
<dbReference type="InterPro" id="IPR006674">
    <property type="entry name" value="HD_domain"/>
</dbReference>
<feature type="transmembrane region" description="Helical" evidence="2">
    <location>
        <begin position="215"/>
        <end position="233"/>
    </location>
</feature>
<evidence type="ECO:0000259" key="3">
    <source>
        <dbReference type="PROSITE" id="PS51831"/>
    </source>
</evidence>
<evidence type="ECO:0000256" key="1">
    <source>
        <dbReference type="SAM" id="MobiDB-lite"/>
    </source>
</evidence>
<gene>
    <name evidence="5" type="ORF">ACIGXA_02520</name>
</gene>
<evidence type="ECO:0000313" key="5">
    <source>
        <dbReference type="EMBL" id="MFI9099372.1"/>
    </source>
</evidence>
<dbReference type="PANTHER" id="PTHR45228">
    <property type="entry name" value="CYCLIC DI-GMP PHOSPHODIESTERASE TM_0186-RELATED"/>
    <property type="match status" value="1"/>
</dbReference>
<feature type="transmembrane region" description="Helical" evidence="2">
    <location>
        <begin position="75"/>
        <end position="97"/>
    </location>
</feature>
<feature type="domain" description="HD" evidence="3">
    <location>
        <begin position="260"/>
        <end position="382"/>
    </location>
</feature>
<dbReference type="SUPFAM" id="SSF109604">
    <property type="entry name" value="HD-domain/PDEase-like"/>
    <property type="match status" value="1"/>
</dbReference>
<feature type="region of interest" description="Disordered" evidence="1">
    <location>
        <begin position="431"/>
        <end position="466"/>
    </location>
</feature>
<feature type="compositionally biased region" description="Low complexity" evidence="1">
    <location>
        <begin position="452"/>
        <end position="466"/>
    </location>
</feature>
<dbReference type="InterPro" id="IPR037522">
    <property type="entry name" value="HD_GYP_dom"/>
</dbReference>
<dbReference type="PROSITE" id="PS51832">
    <property type="entry name" value="HD_GYP"/>
    <property type="match status" value="1"/>
</dbReference>
<keyword evidence="6" id="KW-1185">Reference proteome</keyword>
<dbReference type="EC" id="3.1.4.-" evidence="5"/>
<dbReference type="InterPro" id="IPR003607">
    <property type="entry name" value="HD/PDEase_dom"/>
</dbReference>
<dbReference type="PANTHER" id="PTHR45228:SF4">
    <property type="entry name" value="LIPOPROTEIN"/>
    <property type="match status" value="1"/>
</dbReference>
<feature type="transmembrane region" description="Helical" evidence="2">
    <location>
        <begin position="187"/>
        <end position="209"/>
    </location>
</feature>
<evidence type="ECO:0000259" key="4">
    <source>
        <dbReference type="PROSITE" id="PS51832"/>
    </source>
</evidence>
<name>A0ABW8C0G8_9ACTN</name>
<organism evidence="5 6">
    <name type="scientific">Streptomyces fildesensis</name>
    <dbReference type="NCBI Taxonomy" id="375757"/>
    <lineage>
        <taxon>Bacteria</taxon>
        <taxon>Bacillati</taxon>
        <taxon>Actinomycetota</taxon>
        <taxon>Actinomycetes</taxon>
        <taxon>Kitasatosporales</taxon>
        <taxon>Streptomycetaceae</taxon>
        <taxon>Streptomyces</taxon>
    </lineage>
</organism>
<dbReference type="Proteomes" id="UP001614394">
    <property type="component" value="Unassembled WGS sequence"/>
</dbReference>
<feature type="transmembrane region" description="Helical" evidence="2">
    <location>
        <begin position="7"/>
        <end position="27"/>
    </location>
</feature>